<keyword evidence="1" id="KW-0812">Transmembrane</keyword>
<sequence>MVTLACLSSLNAFPCILGPHRSLGKTRTVSILASPWQLHGTKPTKEPNDLFSREDESNIESRPEDLPWFDFSQVQQTNQTSTLPLFASSFIFVTSIVGTLYMYYVGIFGMPHDPPDAL</sequence>
<keyword evidence="1" id="KW-1133">Transmembrane helix</keyword>
<evidence type="ECO:0000313" key="3">
    <source>
        <dbReference type="Proteomes" id="UP000693970"/>
    </source>
</evidence>
<evidence type="ECO:0000256" key="1">
    <source>
        <dbReference type="SAM" id="Phobius"/>
    </source>
</evidence>
<protein>
    <submittedName>
        <fullName evidence="2">Uncharacterized protein</fullName>
    </submittedName>
</protein>
<proteinExistence type="predicted"/>
<dbReference type="AlphaFoldDB" id="A0A9K3PTQ0"/>
<organism evidence="2 3">
    <name type="scientific">Nitzschia inconspicua</name>
    <dbReference type="NCBI Taxonomy" id="303405"/>
    <lineage>
        <taxon>Eukaryota</taxon>
        <taxon>Sar</taxon>
        <taxon>Stramenopiles</taxon>
        <taxon>Ochrophyta</taxon>
        <taxon>Bacillariophyta</taxon>
        <taxon>Bacillariophyceae</taxon>
        <taxon>Bacillariophycidae</taxon>
        <taxon>Bacillariales</taxon>
        <taxon>Bacillariaceae</taxon>
        <taxon>Nitzschia</taxon>
    </lineage>
</organism>
<accession>A0A9K3PTQ0</accession>
<dbReference type="EMBL" id="JAGRRH010000015">
    <property type="protein sequence ID" value="KAG7356894.1"/>
    <property type="molecule type" value="Genomic_DNA"/>
</dbReference>
<name>A0A9K3PTQ0_9STRA</name>
<reference evidence="2" key="2">
    <citation type="submission" date="2021-04" db="EMBL/GenBank/DDBJ databases">
        <authorList>
            <person name="Podell S."/>
        </authorList>
    </citation>
    <scope>NUCLEOTIDE SEQUENCE</scope>
    <source>
        <strain evidence="2">Hildebrandi</strain>
    </source>
</reference>
<gene>
    <name evidence="2" type="ORF">IV203_001581</name>
</gene>
<feature type="transmembrane region" description="Helical" evidence="1">
    <location>
        <begin position="85"/>
        <end position="104"/>
    </location>
</feature>
<dbReference type="Proteomes" id="UP000693970">
    <property type="component" value="Unassembled WGS sequence"/>
</dbReference>
<evidence type="ECO:0000313" key="2">
    <source>
        <dbReference type="EMBL" id="KAG7356894.1"/>
    </source>
</evidence>
<keyword evidence="1" id="KW-0472">Membrane</keyword>
<reference evidence="2" key="1">
    <citation type="journal article" date="2021" name="Sci. Rep.">
        <title>Diploid genomic architecture of Nitzschia inconspicua, an elite biomass production diatom.</title>
        <authorList>
            <person name="Oliver A."/>
            <person name="Podell S."/>
            <person name="Pinowska A."/>
            <person name="Traller J.C."/>
            <person name="Smith S.R."/>
            <person name="McClure R."/>
            <person name="Beliaev A."/>
            <person name="Bohutskyi P."/>
            <person name="Hill E.A."/>
            <person name="Rabines A."/>
            <person name="Zheng H."/>
            <person name="Allen L.Z."/>
            <person name="Kuo A."/>
            <person name="Grigoriev I.V."/>
            <person name="Allen A.E."/>
            <person name="Hazlebeck D."/>
            <person name="Allen E.E."/>
        </authorList>
    </citation>
    <scope>NUCLEOTIDE SEQUENCE</scope>
    <source>
        <strain evidence="2">Hildebrandi</strain>
    </source>
</reference>
<keyword evidence="3" id="KW-1185">Reference proteome</keyword>
<comment type="caution">
    <text evidence="2">The sequence shown here is derived from an EMBL/GenBank/DDBJ whole genome shotgun (WGS) entry which is preliminary data.</text>
</comment>